<sequence>MEERTCQAYASARVGLDTPGKIQFGELCGELKYIADGGCPLKPSSFREDSSTAQYDCESIFHEIINGCDAGRGAMTAGGMFFRSCDCLLATLGPCSSIDASSKSAEPQESATTTQKQPAASGNQPTNKAQLAYAYDSMYNLPWTSDTSRVVSLEEQKKLLEYDQQMLRDIACKCPFLASIEMAFLPPTSTLCVRYEYAKSTQRHLQAVLSALTAARSTQLPIERVQIDLHHTIQSADALGLRQQLTDGLSGVVDLQLRGQYRFWETALELDIFTRMTSFTLGDTTVMYDPLHTLLRYRGHRLRRVTLDRVCLLPYPQVGYLRYSGTRQQTISWLLIIKSEASRLLENETPAPLPGTTPVSPRPALLSS</sequence>
<accession>A0A1S9D4B7</accession>
<dbReference type="AlphaFoldDB" id="A0A1S9D4B7"/>
<feature type="region of interest" description="Disordered" evidence="1">
    <location>
        <begin position="347"/>
        <end position="368"/>
    </location>
</feature>
<feature type="region of interest" description="Disordered" evidence="1">
    <location>
        <begin position="101"/>
        <end position="125"/>
    </location>
</feature>
<evidence type="ECO:0000256" key="1">
    <source>
        <dbReference type="SAM" id="MobiDB-lite"/>
    </source>
</evidence>
<gene>
    <name evidence="2" type="ORF">OAory_01095530</name>
</gene>
<evidence type="ECO:0000313" key="3">
    <source>
        <dbReference type="Proteomes" id="UP000190312"/>
    </source>
</evidence>
<reference evidence="2 3" key="1">
    <citation type="submission" date="2016-10" db="EMBL/GenBank/DDBJ databases">
        <title>Genome sequencing of Aspergillus oryzae BCC7051.</title>
        <authorList>
            <person name="Thammarongtham C."/>
            <person name="Vorapreeda T."/>
            <person name="Nookaew I."/>
            <person name="Srisuk T."/>
            <person name="Land M."/>
            <person name="Jeennor S."/>
            <person name="Laoteng K."/>
        </authorList>
    </citation>
    <scope>NUCLEOTIDE SEQUENCE [LARGE SCALE GENOMIC DNA]</scope>
    <source>
        <strain evidence="2 3">BCC7051</strain>
    </source>
</reference>
<dbReference type="Proteomes" id="UP000190312">
    <property type="component" value="Unassembled WGS sequence"/>
</dbReference>
<dbReference type="OrthoDB" id="4514828at2759"/>
<protein>
    <submittedName>
        <fullName evidence="2">Uncharacterized protein</fullName>
    </submittedName>
</protein>
<name>A0A1S9D4B7_ASPOZ</name>
<organism evidence="2 3">
    <name type="scientific">Aspergillus oryzae</name>
    <name type="common">Yellow koji mold</name>
    <dbReference type="NCBI Taxonomy" id="5062"/>
    <lineage>
        <taxon>Eukaryota</taxon>
        <taxon>Fungi</taxon>
        <taxon>Dikarya</taxon>
        <taxon>Ascomycota</taxon>
        <taxon>Pezizomycotina</taxon>
        <taxon>Eurotiomycetes</taxon>
        <taxon>Eurotiomycetidae</taxon>
        <taxon>Eurotiales</taxon>
        <taxon>Aspergillaceae</taxon>
        <taxon>Aspergillus</taxon>
        <taxon>Aspergillus subgen. Circumdati</taxon>
    </lineage>
</organism>
<comment type="caution">
    <text evidence="2">The sequence shown here is derived from an EMBL/GenBank/DDBJ whole genome shotgun (WGS) entry which is preliminary data.</text>
</comment>
<proteinExistence type="predicted"/>
<dbReference type="EMBL" id="MKZY01000012">
    <property type="protein sequence ID" value="OOO03912.1"/>
    <property type="molecule type" value="Genomic_DNA"/>
</dbReference>
<evidence type="ECO:0000313" key="2">
    <source>
        <dbReference type="EMBL" id="OOO03912.1"/>
    </source>
</evidence>